<dbReference type="EMBL" id="CAJOBR010064489">
    <property type="protein sequence ID" value="CAF5079793.1"/>
    <property type="molecule type" value="Genomic_DNA"/>
</dbReference>
<name>A0A821YCP7_9BILA</name>
<dbReference type="Proteomes" id="UP000663848">
    <property type="component" value="Unassembled WGS sequence"/>
</dbReference>
<dbReference type="EMBL" id="CAJOBR010080542">
    <property type="protein sequence ID" value="CAF5122276.1"/>
    <property type="molecule type" value="Genomic_DNA"/>
</dbReference>
<evidence type="ECO:0000256" key="1">
    <source>
        <dbReference type="SAM" id="MobiDB-lite"/>
    </source>
</evidence>
<proteinExistence type="predicted"/>
<feature type="compositionally biased region" description="Low complexity" evidence="1">
    <location>
        <begin position="19"/>
        <end position="39"/>
    </location>
</feature>
<dbReference type="Proteomes" id="UP000663873">
    <property type="component" value="Unassembled WGS sequence"/>
</dbReference>
<gene>
    <name evidence="4" type="ORF">QYT958_LOCUS43820</name>
    <name evidence="5" type="ORF">QYT958_LOCUS46133</name>
    <name evidence="2" type="ORF">UJA718_LOCUS45659</name>
    <name evidence="3" type="ORF">UJA718_LOCUS48031</name>
</gene>
<dbReference type="EMBL" id="CAJOBP010077723">
    <property type="protein sequence ID" value="CAF4904085.1"/>
    <property type="molecule type" value="Genomic_DNA"/>
</dbReference>
<organism evidence="3 6">
    <name type="scientific">Rotaria socialis</name>
    <dbReference type="NCBI Taxonomy" id="392032"/>
    <lineage>
        <taxon>Eukaryota</taxon>
        <taxon>Metazoa</taxon>
        <taxon>Spiralia</taxon>
        <taxon>Gnathifera</taxon>
        <taxon>Rotifera</taxon>
        <taxon>Eurotatoria</taxon>
        <taxon>Bdelloidea</taxon>
        <taxon>Philodinida</taxon>
        <taxon>Philodinidae</taxon>
        <taxon>Rotaria</taxon>
    </lineage>
</organism>
<feature type="non-terminal residue" evidence="3">
    <location>
        <position position="70"/>
    </location>
</feature>
<accession>A0A821YCP7</accession>
<evidence type="ECO:0000313" key="6">
    <source>
        <dbReference type="Proteomes" id="UP000663873"/>
    </source>
</evidence>
<evidence type="ECO:0000313" key="3">
    <source>
        <dbReference type="EMBL" id="CAF4956792.1"/>
    </source>
</evidence>
<dbReference type="EMBL" id="CAJOBP010094122">
    <property type="protein sequence ID" value="CAF4956792.1"/>
    <property type="molecule type" value="Genomic_DNA"/>
</dbReference>
<reference evidence="3" key="1">
    <citation type="submission" date="2021-02" db="EMBL/GenBank/DDBJ databases">
        <authorList>
            <person name="Nowell W R."/>
        </authorList>
    </citation>
    <scope>NUCLEOTIDE SEQUENCE</scope>
</reference>
<feature type="region of interest" description="Disordered" evidence="1">
    <location>
        <begin position="1"/>
        <end position="55"/>
    </location>
</feature>
<evidence type="ECO:0000313" key="2">
    <source>
        <dbReference type="EMBL" id="CAF4904085.1"/>
    </source>
</evidence>
<evidence type="ECO:0000313" key="5">
    <source>
        <dbReference type="EMBL" id="CAF5122276.1"/>
    </source>
</evidence>
<protein>
    <submittedName>
        <fullName evidence="3">Uncharacterized protein</fullName>
    </submittedName>
</protein>
<sequence>MINPPSGSYGGGSRRARYSRSPPDSMPPSKRSKPSNPNDTYDRNHSIGSDQLRAYTSICVKNINPKISDS</sequence>
<comment type="caution">
    <text evidence="3">The sequence shown here is derived from an EMBL/GenBank/DDBJ whole genome shotgun (WGS) entry which is preliminary data.</text>
</comment>
<dbReference type="AlphaFoldDB" id="A0A821YCP7"/>
<keyword evidence="6" id="KW-1185">Reference proteome</keyword>
<evidence type="ECO:0000313" key="4">
    <source>
        <dbReference type="EMBL" id="CAF5079793.1"/>
    </source>
</evidence>